<dbReference type="EMBL" id="CAJOBA010007702">
    <property type="protein sequence ID" value="CAF3809878.1"/>
    <property type="molecule type" value="Genomic_DNA"/>
</dbReference>
<accession>A0A814TRQ8</accession>
<evidence type="ECO:0000313" key="4">
    <source>
        <dbReference type="EMBL" id="CAF3928670.1"/>
    </source>
</evidence>
<dbReference type="Proteomes" id="UP000681722">
    <property type="component" value="Unassembled WGS sequence"/>
</dbReference>
<sequence>MGSLIGIHEHEHVHEHVTTIPERLSDEQLTKLELKTRCCKNKIEHYYEEFRLNHPTGYITKKEFLKAHHALFPHSEYDKDAFRNDFAINESNSL</sequence>
<reference evidence="2" key="1">
    <citation type="submission" date="2021-02" db="EMBL/GenBank/DDBJ databases">
        <authorList>
            <person name="Nowell W R."/>
        </authorList>
    </citation>
    <scope>NUCLEOTIDE SEQUENCE</scope>
</reference>
<dbReference type="Gene3D" id="1.10.238.10">
    <property type="entry name" value="EF-hand"/>
    <property type="match status" value="1"/>
</dbReference>
<dbReference type="EMBL" id="CAJOBC010007332">
    <property type="protein sequence ID" value="CAF3928670.1"/>
    <property type="molecule type" value="Genomic_DNA"/>
</dbReference>
<comment type="caution">
    <text evidence="2">The sequence shown here is derived from an EMBL/GenBank/DDBJ whole genome shotgun (WGS) entry which is preliminary data.</text>
</comment>
<evidence type="ECO:0000313" key="1">
    <source>
        <dbReference type="EMBL" id="CAF1041771.1"/>
    </source>
</evidence>
<dbReference type="Proteomes" id="UP000677228">
    <property type="component" value="Unassembled WGS sequence"/>
</dbReference>
<protein>
    <submittedName>
        <fullName evidence="2">Uncharacterized protein</fullName>
    </submittedName>
</protein>
<dbReference type="Proteomes" id="UP000663829">
    <property type="component" value="Unassembled WGS sequence"/>
</dbReference>
<dbReference type="EMBL" id="CAJNOK010007691">
    <property type="protein sequence ID" value="CAF1041771.1"/>
    <property type="molecule type" value="Genomic_DNA"/>
</dbReference>
<dbReference type="Proteomes" id="UP000682733">
    <property type="component" value="Unassembled WGS sequence"/>
</dbReference>
<organism evidence="2 5">
    <name type="scientific">Didymodactylos carnosus</name>
    <dbReference type="NCBI Taxonomy" id="1234261"/>
    <lineage>
        <taxon>Eukaryota</taxon>
        <taxon>Metazoa</taxon>
        <taxon>Spiralia</taxon>
        <taxon>Gnathifera</taxon>
        <taxon>Rotifera</taxon>
        <taxon>Eurotatoria</taxon>
        <taxon>Bdelloidea</taxon>
        <taxon>Philodinida</taxon>
        <taxon>Philodinidae</taxon>
        <taxon>Didymodactylos</taxon>
    </lineage>
</organism>
<evidence type="ECO:0000313" key="5">
    <source>
        <dbReference type="Proteomes" id="UP000663829"/>
    </source>
</evidence>
<gene>
    <name evidence="2" type="ORF">GPM918_LOCUS21882</name>
    <name evidence="1" type="ORF">OVA965_LOCUS16522</name>
    <name evidence="4" type="ORF">SRO942_LOCUS21880</name>
    <name evidence="3" type="ORF">TMI583_LOCUS16531</name>
</gene>
<proteinExistence type="predicted"/>
<name>A0A814TRQ8_9BILA</name>
<keyword evidence="5" id="KW-1185">Reference proteome</keyword>
<evidence type="ECO:0000313" key="3">
    <source>
        <dbReference type="EMBL" id="CAF3809878.1"/>
    </source>
</evidence>
<dbReference type="AlphaFoldDB" id="A0A814TRQ8"/>
<dbReference type="EMBL" id="CAJNOQ010007332">
    <property type="protein sequence ID" value="CAF1165055.1"/>
    <property type="molecule type" value="Genomic_DNA"/>
</dbReference>
<evidence type="ECO:0000313" key="2">
    <source>
        <dbReference type="EMBL" id="CAF1165055.1"/>
    </source>
</evidence>